<dbReference type="Gene3D" id="3.40.630.10">
    <property type="entry name" value="Zn peptidases"/>
    <property type="match status" value="2"/>
</dbReference>
<dbReference type="GO" id="GO:0009014">
    <property type="term" value="F:succinyl-diaminopimelate desuccinylase activity"/>
    <property type="evidence" value="ECO:0007669"/>
    <property type="project" value="UniProtKB-EC"/>
</dbReference>
<comment type="similarity">
    <text evidence="2 15">Belongs to the peptidase M20A family. DapE subfamily.</text>
</comment>
<comment type="pathway">
    <text evidence="1 15">Amino-acid biosynthesis; L-lysine biosynthesis via DAP pathway; LL-2,6-diaminopimelate from (S)-tetrahydrodipicolinate (succinylase route): step 3/3.</text>
</comment>
<evidence type="ECO:0000256" key="13">
    <source>
        <dbReference type="ARBA" id="ARBA00031891"/>
    </source>
</evidence>
<keyword evidence="18" id="KW-1185">Reference proteome</keyword>
<keyword evidence="12 15" id="KW-0170">Cobalt</keyword>
<evidence type="ECO:0000256" key="9">
    <source>
        <dbReference type="ARBA" id="ARBA00022833"/>
    </source>
</evidence>
<feature type="binding site" evidence="15">
    <location>
        <position position="349"/>
    </location>
    <ligand>
        <name>Zn(2+)</name>
        <dbReference type="ChEBI" id="CHEBI:29105"/>
        <label>2</label>
    </ligand>
</feature>
<evidence type="ECO:0000259" key="16">
    <source>
        <dbReference type="Pfam" id="PF07687"/>
    </source>
</evidence>
<dbReference type="NCBIfam" id="TIGR01246">
    <property type="entry name" value="dapE_proteo"/>
    <property type="match status" value="1"/>
</dbReference>
<feature type="active site" evidence="15">
    <location>
        <position position="70"/>
    </location>
</feature>
<feature type="binding site" evidence="15">
    <location>
        <position position="136"/>
    </location>
    <ligand>
        <name>Zn(2+)</name>
        <dbReference type="ChEBI" id="CHEBI:29105"/>
        <label>2</label>
    </ligand>
</feature>
<evidence type="ECO:0000256" key="6">
    <source>
        <dbReference type="ARBA" id="ARBA00022605"/>
    </source>
</evidence>
<evidence type="ECO:0000313" key="18">
    <source>
        <dbReference type="Proteomes" id="UP001595533"/>
    </source>
</evidence>
<sequence length="378" mass="41183">MEPEVITLARQLIEKPSYTPDDAGCQPLLMNRLGGQGFQGEHQRIGEVDNVLMWHGEQPGPALMFLGHTDVVPPGELSAWKHHPLSAHVESGVLYGRGVADMKGSVAAMVLAMEKFVAQNPNHPGKVALMLTSDEEGEAINGVRQFMPEMAHKHHFDYCLVGEPSSGQKLGDTVRVGRRGSLHVHITIQGKQGHVAYPQLAANPVFLAASALDELGRFAWDQGNADFPPTSFQVSAVEAGAGAPNIIPGELKITANFRYAPTSSQDSLAAQLQQILDRHQLNYELSWQLSGEPFHCQDEAYKQALAASIRQITGTEPEFNTGGGTSDGRFVAPHGIATMELGPINKTIHQVNECEKISHLVQLENIYLDLIHRLLLQP</sequence>
<feature type="binding site" evidence="15">
    <location>
        <position position="68"/>
    </location>
    <ligand>
        <name>Zn(2+)</name>
        <dbReference type="ChEBI" id="CHEBI:29105"/>
        <label>1</label>
    </ligand>
</feature>
<dbReference type="Pfam" id="PF01546">
    <property type="entry name" value="Peptidase_M20"/>
    <property type="match status" value="1"/>
</dbReference>
<dbReference type="HAMAP" id="MF_01690">
    <property type="entry name" value="DapE"/>
    <property type="match status" value="1"/>
</dbReference>
<keyword evidence="6 15" id="KW-0028">Amino-acid biosynthesis</keyword>
<feature type="binding site" evidence="15">
    <location>
        <position position="101"/>
    </location>
    <ligand>
        <name>Zn(2+)</name>
        <dbReference type="ChEBI" id="CHEBI:29105"/>
        <label>2</label>
    </ligand>
</feature>
<dbReference type="CDD" id="cd03891">
    <property type="entry name" value="M20_DapE_proteobac"/>
    <property type="match status" value="1"/>
</dbReference>
<dbReference type="EMBL" id="JBHRTS010000004">
    <property type="protein sequence ID" value="MFC3194423.1"/>
    <property type="molecule type" value="Genomic_DNA"/>
</dbReference>
<evidence type="ECO:0000256" key="10">
    <source>
        <dbReference type="ARBA" id="ARBA00022915"/>
    </source>
</evidence>
<evidence type="ECO:0000256" key="2">
    <source>
        <dbReference type="ARBA" id="ARBA00006746"/>
    </source>
</evidence>
<comment type="subunit">
    <text evidence="3 15">Homodimer.</text>
</comment>
<comment type="caution">
    <text evidence="17">The sequence shown here is derived from an EMBL/GenBank/DDBJ whole genome shotgun (WGS) entry which is preliminary data.</text>
</comment>
<dbReference type="Pfam" id="PF07687">
    <property type="entry name" value="M20_dimer"/>
    <property type="match status" value="1"/>
</dbReference>
<reference evidence="18" key="1">
    <citation type="journal article" date="2019" name="Int. J. Syst. Evol. Microbiol.">
        <title>The Global Catalogue of Microorganisms (GCM) 10K type strain sequencing project: providing services to taxonomists for standard genome sequencing and annotation.</title>
        <authorList>
            <consortium name="The Broad Institute Genomics Platform"/>
            <consortium name="The Broad Institute Genome Sequencing Center for Infectious Disease"/>
            <person name="Wu L."/>
            <person name="Ma J."/>
        </authorList>
    </citation>
    <scope>NUCLEOTIDE SEQUENCE [LARGE SCALE GENOMIC DNA]</scope>
    <source>
        <strain evidence="18">KCTC 42953</strain>
    </source>
</reference>
<comment type="cofactor">
    <cofactor evidence="15">
        <name>Zn(2+)</name>
        <dbReference type="ChEBI" id="CHEBI:29105"/>
    </cofactor>
    <cofactor evidence="15">
        <name>Co(2+)</name>
        <dbReference type="ChEBI" id="CHEBI:48828"/>
    </cofactor>
    <text evidence="15">Binds 2 Zn(2+) or Co(2+) ions per subunit.</text>
</comment>
<dbReference type="InterPro" id="IPR001261">
    <property type="entry name" value="ArgE/DapE_CS"/>
</dbReference>
<evidence type="ECO:0000256" key="1">
    <source>
        <dbReference type="ARBA" id="ARBA00005130"/>
    </source>
</evidence>
<protein>
    <recommendedName>
        <fullName evidence="5 15">Succinyl-diaminopimelate desuccinylase</fullName>
        <shortName evidence="15">SDAP desuccinylase</shortName>
        <ecNumber evidence="4 15">3.5.1.18</ecNumber>
    </recommendedName>
    <alternativeName>
        <fullName evidence="13 15">N-succinyl-LL-2,6-diaminoheptanedioate amidohydrolase</fullName>
    </alternativeName>
</protein>
<dbReference type="RefSeq" id="WP_077411132.1">
    <property type="nucleotide sequence ID" value="NZ_JBHRTS010000004.1"/>
</dbReference>
<evidence type="ECO:0000313" key="17">
    <source>
        <dbReference type="EMBL" id="MFC3194423.1"/>
    </source>
</evidence>
<feature type="binding site" evidence="15">
    <location>
        <position position="163"/>
    </location>
    <ligand>
        <name>Zn(2+)</name>
        <dbReference type="ChEBI" id="CHEBI:29105"/>
        <label>1</label>
    </ligand>
</feature>
<evidence type="ECO:0000256" key="12">
    <source>
        <dbReference type="ARBA" id="ARBA00023285"/>
    </source>
</evidence>
<dbReference type="PANTHER" id="PTHR43808:SF31">
    <property type="entry name" value="N-ACETYL-L-CITRULLINE DEACETYLASE"/>
    <property type="match status" value="1"/>
</dbReference>
<dbReference type="InterPro" id="IPR002933">
    <property type="entry name" value="Peptidase_M20"/>
</dbReference>
<dbReference type="SUPFAM" id="SSF55031">
    <property type="entry name" value="Bacterial exopeptidase dimerisation domain"/>
    <property type="match status" value="1"/>
</dbReference>
<dbReference type="InterPro" id="IPR011650">
    <property type="entry name" value="Peptidase_M20_dimer"/>
</dbReference>
<comment type="catalytic activity">
    <reaction evidence="14 15">
        <text>N-succinyl-(2S,6S)-2,6-diaminopimelate + H2O = (2S,6S)-2,6-diaminopimelate + succinate</text>
        <dbReference type="Rhea" id="RHEA:22608"/>
        <dbReference type="ChEBI" id="CHEBI:15377"/>
        <dbReference type="ChEBI" id="CHEBI:30031"/>
        <dbReference type="ChEBI" id="CHEBI:57609"/>
        <dbReference type="ChEBI" id="CHEBI:58087"/>
        <dbReference type="EC" id="3.5.1.18"/>
    </reaction>
</comment>
<dbReference type="InterPro" id="IPR036264">
    <property type="entry name" value="Bact_exopeptidase_dim_dom"/>
</dbReference>
<feature type="active site" description="Proton acceptor" evidence="15">
    <location>
        <position position="135"/>
    </location>
</feature>
<keyword evidence="9 15" id="KW-0862">Zinc</keyword>
<accession>A0ABV7JDW5</accession>
<keyword evidence="8 15" id="KW-0378">Hydrolase</keyword>
<name>A0ABV7JDW5_9GAMM</name>
<dbReference type="InterPro" id="IPR050072">
    <property type="entry name" value="Peptidase_M20A"/>
</dbReference>
<evidence type="ECO:0000256" key="4">
    <source>
        <dbReference type="ARBA" id="ARBA00011921"/>
    </source>
</evidence>
<keyword evidence="11 15" id="KW-0457">Lysine biosynthesis</keyword>
<feature type="binding site" evidence="15">
    <location>
        <position position="101"/>
    </location>
    <ligand>
        <name>Zn(2+)</name>
        <dbReference type="ChEBI" id="CHEBI:29105"/>
        <label>1</label>
    </ligand>
</feature>
<keyword evidence="10 15" id="KW-0220">Diaminopimelate biosynthesis</keyword>
<keyword evidence="7 15" id="KW-0479">Metal-binding</keyword>
<dbReference type="PROSITE" id="PS00758">
    <property type="entry name" value="ARGE_DAPE_CPG2_1"/>
    <property type="match status" value="1"/>
</dbReference>
<evidence type="ECO:0000256" key="8">
    <source>
        <dbReference type="ARBA" id="ARBA00022801"/>
    </source>
</evidence>
<dbReference type="SUPFAM" id="SSF53187">
    <property type="entry name" value="Zn-dependent exopeptidases"/>
    <property type="match status" value="1"/>
</dbReference>
<proteinExistence type="inferred from homology"/>
<dbReference type="InterPro" id="IPR005941">
    <property type="entry name" value="DapE_proteobac"/>
</dbReference>
<dbReference type="EC" id="3.5.1.18" evidence="4 15"/>
<evidence type="ECO:0000256" key="3">
    <source>
        <dbReference type="ARBA" id="ARBA00011738"/>
    </source>
</evidence>
<evidence type="ECO:0000256" key="15">
    <source>
        <dbReference type="HAMAP-Rule" id="MF_01690"/>
    </source>
</evidence>
<evidence type="ECO:0000256" key="14">
    <source>
        <dbReference type="ARBA" id="ARBA00051301"/>
    </source>
</evidence>
<dbReference type="Proteomes" id="UP001595533">
    <property type="component" value="Unassembled WGS sequence"/>
</dbReference>
<dbReference type="PANTHER" id="PTHR43808">
    <property type="entry name" value="ACETYLORNITHINE DEACETYLASE"/>
    <property type="match status" value="1"/>
</dbReference>
<evidence type="ECO:0000256" key="7">
    <source>
        <dbReference type="ARBA" id="ARBA00022723"/>
    </source>
</evidence>
<dbReference type="NCBIfam" id="NF009557">
    <property type="entry name" value="PRK13009.1"/>
    <property type="match status" value="1"/>
</dbReference>
<evidence type="ECO:0000256" key="11">
    <source>
        <dbReference type="ARBA" id="ARBA00023154"/>
    </source>
</evidence>
<gene>
    <name evidence="15 17" type="primary">dapE</name>
    <name evidence="17" type="ORF">ACFODZ_09240</name>
</gene>
<feature type="domain" description="Peptidase M20 dimerisation" evidence="16">
    <location>
        <begin position="176"/>
        <end position="283"/>
    </location>
</feature>
<organism evidence="17 18">
    <name type="scientific">Marinicella sediminis</name>
    <dbReference type="NCBI Taxonomy" id="1792834"/>
    <lineage>
        <taxon>Bacteria</taxon>
        <taxon>Pseudomonadati</taxon>
        <taxon>Pseudomonadota</taxon>
        <taxon>Gammaproteobacteria</taxon>
        <taxon>Lysobacterales</taxon>
        <taxon>Marinicellaceae</taxon>
        <taxon>Marinicella</taxon>
    </lineage>
</organism>
<comment type="function">
    <text evidence="15">Catalyzes the hydrolysis of N-succinyl-L,L-diaminopimelic acid (SDAP), forming succinate and LL-2,6-diaminopimelate (DAP), an intermediate involved in the bacterial biosynthesis of lysine and meso-diaminopimelic acid, an essential component of bacterial cell walls.</text>
</comment>
<evidence type="ECO:0000256" key="5">
    <source>
        <dbReference type="ARBA" id="ARBA00022391"/>
    </source>
</evidence>